<dbReference type="InterPro" id="IPR036860">
    <property type="entry name" value="SH2_dom_sf"/>
</dbReference>
<reference evidence="8" key="1">
    <citation type="submission" date="2021-01" db="EMBL/GenBank/DDBJ databases">
        <authorList>
            <person name="Corre E."/>
            <person name="Pelletier E."/>
            <person name="Niang G."/>
            <person name="Scheremetjew M."/>
            <person name="Finn R."/>
            <person name="Kale V."/>
            <person name="Holt S."/>
            <person name="Cochrane G."/>
            <person name="Meng A."/>
            <person name="Brown T."/>
            <person name="Cohen L."/>
        </authorList>
    </citation>
    <scope>NUCLEOTIDE SEQUENCE</scope>
    <source>
        <strain evidence="8">ATCC 50979</strain>
    </source>
</reference>
<protein>
    <recommendedName>
        <fullName evidence="9">Phosphatidylinositol-3,4,5-trisphosphate 3-phosphatase</fullName>
    </recommendedName>
</protein>
<dbReference type="PROSITE" id="PS00383">
    <property type="entry name" value="TYR_PHOSPHATASE_1"/>
    <property type="match status" value="1"/>
</dbReference>
<evidence type="ECO:0000256" key="3">
    <source>
        <dbReference type="SAM" id="MobiDB-lite"/>
    </source>
</evidence>
<dbReference type="CDD" id="cd14497">
    <property type="entry name" value="PTP_PTEN-like"/>
    <property type="match status" value="1"/>
</dbReference>
<dbReference type="Gene3D" id="2.60.40.1110">
    <property type="match status" value="1"/>
</dbReference>
<dbReference type="InterPro" id="IPR029021">
    <property type="entry name" value="Prot-tyrosine_phosphatase-like"/>
</dbReference>
<feature type="domain" description="C2 tensin-type" evidence="7">
    <location>
        <begin position="190"/>
        <end position="329"/>
    </location>
</feature>
<dbReference type="Gene3D" id="3.30.505.10">
    <property type="entry name" value="SH2 domain"/>
    <property type="match status" value="1"/>
</dbReference>
<dbReference type="InterPro" id="IPR035892">
    <property type="entry name" value="C2_domain_sf"/>
</dbReference>
<evidence type="ECO:0000259" key="6">
    <source>
        <dbReference type="PROSITE" id="PS51181"/>
    </source>
</evidence>
<evidence type="ECO:0000259" key="5">
    <source>
        <dbReference type="PROSITE" id="PS50056"/>
    </source>
</evidence>
<dbReference type="InterPro" id="IPR014020">
    <property type="entry name" value="Tensin_C2-dom"/>
</dbReference>
<keyword evidence="1" id="KW-0378">Hydrolase</keyword>
<feature type="domain" description="Phosphatase tensin-type" evidence="6">
    <location>
        <begin position="14"/>
        <end position="184"/>
    </location>
</feature>
<dbReference type="InterPro" id="IPR051281">
    <property type="entry name" value="Dual-spec_lipid-protein_phosph"/>
</dbReference>
<dbReference type="Pfam" id="PF22784">
    <property type="entry name" value="PTP-SAK"/>
    <property type="match status" value="1"/>
</dbReference>
<dbReference type="InterPro" id="IPR000980">
    <property type="entry name" value="SH2"/>
</dbReference>
<evidence type="ECO:0008006" key="9">
    <source>
        <dbReference type="Google" id="ProtNLM"/>
    </source>
</evidence>
<dbReference type="SMART" id="SM01326">
    <property type="entry name" value="PTEN_C2"/>
    <property type="match status" value="1"/>
</dbReference>
<dbReference type="SUPFAM" id="SSF55550">
    <property type="entry name" value="SH2 domain"/>
    <property type="match status" value="1"/>
</dbReference>
<keyword evidence="2" id="KW-0727">SH2 domain</keyword>
<dbReference type="InterPro" id="IPR000387">
    <property type="entry name" value="Tyr_Pase_dom"/>
</dbReference>
<dbReference type="CDD" id="cd00173">
    <property type="entry name" value="SH2"/>
    <property type="match status" value="1"/>
</dbReference>
<feature type="compositionally biased region" description="Low complexity" evidence="3">
    <location>
        <begin position="463"/>
        <end position="478"/>
    </location>
</feature>
<feature type="domain" description="SH2" evidence="4">
    <location>
        <begin position="642"/>
        <end position="719"/>
    </location>
</feature>
<evidence type="ECO:0000256" key="2">
    <source>
        <dbReference type="PROSITE-ProRule" id="PRU00191"/>
    </source>
</evidence>
<accession>A0A7S1YLF9</accession>
<feature type="region of interest" description="Disordered" evidence="3">
    <location>
        <begin position="379"/>
        <end position="495"/>
    </location>
</feature>
<dbReference type="Gene3D" id="3.90.190.10">
    <property type="entry name" value="Protein tyrosine phosphatase superfamily"/>
    <property type="match status" value="1"/>
</dbReference>
<dbReference type="EMBL" id="HBGL01014996">
    <property type="protein sequence ID" value="CAD9308095.1"/>
    <property type="molecule type" value="Transcribed_RNA"/>
</dbReference>
<evidence type="ECO:0000256" key="1">
    <source>
        <dbReference type="ARBA" id="ARBA00022801"/>
    </source>
</evidence>
<dbReference type="GO" id="GO:0005829">
    <property type="term" value="C:cytosol"/>
    <property type="evidence" value="ECO:0007669"/>
    <property type="project" value="TreeGrafter"/>
</dbReference>
<feature type="region of interest" description="Disordered" evidence="3">
    <location>
        <begin position="541"/>
        <end position="632"/>
    </location>
</feature>
<dbReference type="SUPFAM" id="SSF49562">
    <property type="entry name" value="C2 domain (Calcium/lipid-binding domain, CaLB)"/>
    <property type="match status" value="1"/>
</dbReference>
<dbReference type="SMART" id="SM00252">
    <property type="entry name" value="SH2"/>
    <property type="match status" value="1"/>
</dbReference>
<dbReference type="PROSITE" id="PS50056">
    <property type="entry name" value="TYR_PHOSPHATASE_2"/>
    <property type="match status" value="1"/>
</dbReference>
<dbReference type="PROSITE" id="PS51181">
    <property type="entry name" value="PPASE_TENSIN"/>
    <property type="match status" value="1"/>
</dbReference>
<gene>
    <name evidence="8" type="ORF">SSP0437_LOCUS11726</name>
</gene>
<organism evidence="8">
    <name type="scientific">Sexangularia sp. CB-2014</name>
    <dbReference type="NCBI Taxonomy" id="1486929"/>
    <lineage>
        <taxon>Eukaryota</taxon>
        <taxon>Amoebozoa</taxon>
        <taxon>Tubulinea</taxon>
        <taxon>Elardia</taxon>
        <taxon>Arcellinida</taxon>
        <taxon>Arcellinida incertae sedis</taxon>
        <taxon>Sexangularia</taxon>
    </lineage>
</organism>
<feature type="compositionally biased region" description="Low complexity" evidence="3">
    <location>
        <begin position="596"/>
        <end position="607"/>
    </location>
</feature>
<dbReference type="PROSITE" id="PS51182">
    <property type="entry name" value="C2_TENSIN"/>
    <property type="match status" value="1"/>
</dbReference>
<dbReference type="InterPro" id="IPR016130">
    <property type="entry name" value="Tyr_Pase_AS"/>
</dbReference>
<sequence length="754" mass="83508">MLKSIRSVVSQDRARHQEGHYDLDLTYITSTIIAMSFPGSGLESIWRNSMSEVIKFLGTKHENLYMIWNLSEREYDYSAFDNRILDFPFPDHHPPPLDLLFTIMQSMESWLKSEPKSVAVIHCMGGKGRTGTIVVCYLYWSAHFGSIRDCEVLFAKKRSTIEKGVTQPSQRRYISYFEQILTGPEANLTPKACILTSIELHHVPLKIRETGERMHIEVFDYTTVKGLERPSFSTDSDATADRYEYDEERNMVRIRVNLQMSGDVLIRCVWYAGRARKRKCLFHIVLNTAFEADPLGRRIVSYQKVELDVAYKDKRFDEEFRVDVTLDPCVAFAGNMQSTQVWRIMRKRWQEAKEERVLAAKAAAGLIAGQPVVRRPSAGVAESKARVQANEAMRRSTSARPSMKKMVSERGQWLATATLGRRGGRRKGDRSGSMHDDLDAVESSTTHRKSPGILAALERDGVSQQQASQSAAPPAAASLPSYPGGPKAASRFDQKKRVSSTTFTLHVTGFNEADDVDALGVEDETYSFNVIDDDLFDELMAPPAGVTPSHGHSSGAPSAPAGSTLLPPTAGGPRKASEPVTGSWAPVDARAMARISTRTSAHTTPTTPRRHTANDAATASQSPSAVPDSVPAPFRSEVAGRAWFADVDRRAAEAQLASQPEGSFVVRPSSQPNCLALSHRDSAYGVGHMLLRYHEEEGRCGFAKEDTPETYATVEGLLRSLPLRFLSQSVKEESQAMAVYSVLYGDDEDDEVGM</sequence>
<dbReference type="InterPro" id="IPR029023">
    <property type="entry name" value="Tensin_phosphatase"/>
</dbReference>
<evidence type="ECO:0000313" key="8">
    <source>
        <dbReference type="EMBL" id="CAD9308095.1"/>
    </source>
</evidence>
<evidence type="ECO:0000259" key="4">
    <source>
        <dbReference type="PROSITE" id="PS50001"/>
    </source>
</evidence>
<dbReference type="Pfam" id="PF10409">
    <property type="entry name" value="PTEN_C2"/>
    <property type="match status" value="1"/>
</dbReference>
<feature type="compositionally biased region" description="Low complexity" evidence="3">
    <location>
        <begin position="548"/>
        <end position="563"/>
    </location>
</feature>
<dbReference type="AlphaFoldDB" id="A0A7S1YLF9"/>
<dbReference type="GO" id="GO:0016314">
    <property type="term" value="F:phosphatidylinositol-3,4,5-trisphosphate 3-phosphatase activity"/>
    <property type="evidence" value="ECO:0007669"/>
    <property type="project" value="TreeGrafter"/>
</dbReference>
<proteinExistence type="predicted"/>
<dbReference type="InterPro" id="IPR057023">
    <property type="entry name" value="PTP-SAK"/>
</dbReference>
<feature type="compositionally biased region" description="Basic and acidic residues" evidence="3">
    <location>
        <begin position="429"/>
        <end position="438"/>
    </location>
</feature>
<feature type="compositionally biased region" description="Low complexity" evidence="3">
    <location>
        <begin position="619"/>
        <end position="632"/>
    </location>
</feature>
<dbReference type="Pfam" id="PF00017">
    <property type="entry name" value="SH2"/>
    <property type="match status" value="1"/>
</dbReference>
<dbReference type="PANTHER" id="PTHR12305:SF94">
    <property type="entry name" value="PHOSPHATIDYLINOSITOL-3,4,5-TRISPHOSPHATE 3-PHOSPHATASE"/>
    <property type="match status" value="1"/>
</dbReference>
<evidence type="ECO:0000259" key="7">
    <source>
        <dbReference type="PROSITE" id="PS51182"/>
    </source>
</evidence>
<name>A0A7S1YLF9_9EUKA</name>
<dbReference type="PANTHER" id="PTHR12305">
    <property type="entry name" value="PHOSPHATASE WITH HOMOLOGY TO TENSIN"/>
    <property type="match status" value="1"/>
</dbReference>
<dbReference type="SUPFAM" id="SSF52799">
    <property type="entry name" value="(Phosphotyrosine protein) phosphatases II"/>
    <property type="match status" value="1"/>
</dbReference>
<feature type="domain" description="Tyrosine specific protein phosphatases" evidence="5">
    <location>
        <begin position="97"/>
        <end position="172"/>
    </location>
</feature>
<dbReference type="PROSITE" id="PS50001">
    <property type="entry name" value="SH2"/>
    <property type="match status" value="1"/>
</dbReference>